<reference evidence="2 3" key="1">
    <citation type="submission" date="2024-09" db="EMBL/GenBank/DDBJ databases">
        <authorList>
            <person name="Lee S.D."/>
        </authorList>
    </citation>
    <scope>NUCLEOTIDE SEQUENCE [LARGE SCALE GENOMIC DNA]</scope>
    <source>
        <strain evidence="2 3">N1-1</strain>
    </source>
</reference>
<evidence type="ECO:0000259" key="1">
    <source>
        <dbReference type="PROSITE" id="PS50801"/>
    </source>
</evidence>
<dbReference type="Proteomes" id="UP001592582">
    <property type="component" value="Unassembled WGS sequence"/>
</dbReference>
<evidence type="ECO:0000313" key="3">
    <source>
        <dbReference type="Proteomes" id="UP001592582"/>
    </source>
</evidence>
<dbReference type="Gene3D" id="3.30.750.24">
    <property type="entry name" value="STAS domain"/>
    <property type="match status" value="1"/>
</dbReference>
<dbReference type="RefSeq" id="WP_380517612.1">
    <property type="nucleotide sequence ID" value="NZ_JBHEZX010000023.1"/>
</dbReference>
<dbReference type="SUPFAM" id="SSF52091">
    <property type="entry name" value="SpoIIaa-like"/>
    <property type="match status" value="1"/>
</dbReference>
<proteinExistence type="predicted"/>
<organism evidence="2 3">
    <name type="scientific">Streptacidiphilus alkalitolerans</name>
    <dbReference type="NCBI Taxonomy" id="3342712"/>
    <lineage>
        <taxon>Bacteria</taxon>
        <taxon>Bacillati</taxon>
        <taxon>Actinomycetota</taxon>
        <taxon>Actinomycetes</taxon>
        <taxon>Kitasatosporales</taxon>
        <taxon>Streptomycetaceae</taxon>
        <taxon>Streptacidiphilus</taxon>
    </lineage>
</organism>
<dbReference type="CDD" id="cd07043">
    <property type="entry name" value="STAS_anti-anti-sigma_factors"/>
    <property type="match status" value="1"/>
</dbReference>
<accession>A0ABV6VKM9</accession>
<dbReference type="InterPro" id="IPR058548">
    <property type="entry name" value="MlaB-like_STAS"/>
</dbReference>
<dbReference type="PROSITE" id="PS50801">
    <property type="entry name" value="STAS"/>
    <property type="match status" value="1"/>
</dbReference>
<comment type="caution">
    <text evidence="2">The sequence shown here is derived from an EMBL/GenBank/DDBJ whole genome shotgun (WGS) entry which is preliminary data.</text>
</comment>
<dbReference type="InterPro" id="IPR002645">
    <property type="entry name" value="STAS_dom"/>
</dbReference>
<evidence type="ECO:0000313" key="2">
    <source>
        <dbReference type="EMBL" id="MFC1414289.1"/>
    </source>
</evidence>
<dbReference type="Pfam" id="PF13466">
    <property type="entry name" value="STAS_2"/>
    <property type="match status" value="1"/>
</dbReference>
<name>A0ABV6VKM9_9ACTN</name>
<keyword evidence="3" id="KW-1185">Reference proteome</keyword>
<dbReference type="InterPro" id="IPR036513">
    <property type="entry name" value="STAS_dom_sf"/>
</dbReference>
<sequence>MATDNGPSASYPVVAPRGDLDTDTLGPLTTELDAAAARHPVVILDASGITFSDSSFLRLVLLTHRRTELRIAAAPPAVARLFQLISVDAMLHLYPTLDAARAA</sequence>
<feature type="domain" description="STAS" evidence="1">
    <location>
        <begin position="13"/>
        <end position="103"/>
    </location>
</feature>
<dbReference type="EMBL" id="JBHEZX010000023">
    <property type="protein sequence ID" value="MFC1414289.1"/>
    <property type="molecule type" value="Genomic_DNA"/>
</dbReference>
<gene>
    <name evidence="2" type="ORF">ACEZDG_34005</name>
</gene>
<protein>
    <submittedName>
        <fullName evidence="2">STAS domain-containing protein</fullName>
    </submittedName>
</protein>